<evidence type="ECO:0000313" key="3">
    <source>
        <dbReference type="EMBL" id="SFU05716.1"/>
    </source>
</evidence>
<dbReference type="Gene3D" id="3.10.129.10">
    <property type="entry name" value="Hotdog Thioesterase"/>
    <property type="match status" value="1"/>
</dbReference>
<dbReference type="InterPro" id="IPR029069">
    <property type="entry name" value="HotDog_dom_sf"/>
</dbReference>
<dbReference type="SUPFAM" id="SSF54637">
    <property type="entry name" value="Thioesterase/thiol ester dehydrase-isomerase"/>
    <property type="match status" value="1"/>
</dbReference>
<dbReference type="OrthoDB" id="4235906at2"/>
<dbReference type="AlphaFoldDB" id="A0A1I7D295"/>
<evidence type="ECO:0000256" key="1">
    <source>
        <dbReference type="SAM" id="MobiDB-lite"/>
    </source>
</evidence>
<dbReference type="EMBL" id="FPBA01000031">
    <property type="protein sequence ID" value="SFU05716.1"/>
    <property type="molecule type" value="Genomic_DNA"/>
</dbReference>
<dbReference type="STRING" id="1296565.SAMN05660657_05195"/>
<feature type="domain" description="FAS1-like dehydratase" evidence="2">
    <location>
        <begin position="10"/>
        <end position="166"/>
    </location>
</feature>
<name>A0A1I7D295_9ACTN</name>
<organism evidence="3 4">
    <name type="scientific">Geodermatophilus amargosae</name>
    <dbReference type="NCBI Taxonomy" id="1296565"/>
    <lineage>
        <taxon>Bacteria</taxon>
        <taxon>Bacillati</taxon>
        <taxon>Actinomycetota</taxon>
        <taxon>Actinomycetes</taxon>
        <taxon>Geodermatophilales</taxon>
        <taxon>Geodermatophilaceae</taxon>
        <taxon>Geodermatophilus</taxon>
    </lineage>
</organism>
<protein>
    <submittedName>
        <fullName evidence="3">N-terminal half of MaoC dehydratase</fullName>
    </submittedName>
</protein>
<dbReference type="RefSeq" id="WP_093584217.1">
    <property type="nucleotide sequence ID" value="NZ_FPBA01000031.1"/>
</dbReference>
<evidence type="ECO:0000259" key="2">
    <source>
        <dbReference type="Pfam" id="PF13452"/>
    </source>
</evidence>
<feature type="region of interest" description="Disordered" evidence="1">
    <location>
        <begin position="66"/>
        <end position="98"/>
    </location>
</feature>
<accession>A0A1I7D295</accession>
<dbReference type="InterPro" id="IPR039569">
    <property type="entry name" value="FAS1-like_DH_region"/>
</dbReference>
<dbReference type="Pfam" id="PF13452">
    <property type="entry name" value="FAS1_DH_region"/>
    <property type="match status" value="1"/>
</dbReference>
<reference evidence="4" key="1">
    <citation type="submission" date="2016-10" db="EMBL/GenBank/DDBJ databases">
        <authorList>
            <person name="Varghese N."/>
            <person name="Submissions S."/>
        </authorList>
    </citation>
    <scope>NUCLEOTIDE SEQUENCE [LARGE SCALE GENOMIC DNA]</scope>
    <source>
        <strain evidence="4">DSM 46136</strain>
    </source>
</reference>
<dbReference type="CDD" id="cd03441">
    <property type="entry name" value="R_hydratase_like"/>
    <property type="match status" value="1"/>
</dbReference>
<proteinExistence type="predicted"/>
<sequence>MTVLTDQHRALIGVESEPRTSALPVSEELLRRFVHGVMEPDPVHWDHEVAAASKYGEVVAPPLFPMNSVRRAPGGPDPMDRLKDDPEDDGRLGGSQNGLPPLDLPFKRLLNGGTEAQFFQLAKIGDVITVRSKYLDISERQSRDGNPMVIVRVQTTYTNQDDDVLAVTTSSLIHR</sequence>
<dbReference type="Proteomes" id="UP000199546">
    <property type="component" value="Unassembled WGS sequence"/>
</dbReference>
<gene>
    <name evidence="3" type="ORF">SAMN05660657_05195</name>
</gene>
<keyword evidence="4" id="KW-1185">Reference proteome</keyword>
<evidence type="ECO:0000313" key="4">
    <source>
        <dbReference type="Proteomes" id="UP000199546"/>
    </source>
</evidence>